<dbReference type="SUPFAM" id="SSF52540">
    <property type="entry name" value="P-loop containing nucleoside triphosphate hydrolases"/>
    <property type="match status" value="1"/>
</dbReference>
<dbReference type="Pfam" id="PF13304">
    <property type="entry name" value="AAA_21"/>
    <property type="match status" value="1"/>
</dbReference>
<keyword evidence="2" id="KW-0547">Nucleotide-binding</keyword>
<keyword evidence="3" id="KW-1185">Reference proteome</keyword>
<accession>A0A918HCG5</accession>
<dbReference type="EMBL" id="BMQQ01000027">
    <property type="protein sequence ID" value="GGT54227.1"/>
    <property type="molecule type" value="Genomic_DNA"/>
</dbReference>
<evidence type="ECO:0000313" key="3">
    <source>
        <dbReference type="Proteomes" id="UP000619486"/>
    </source>
</evidence>
<keyword evidence="2" id="KW-0067">ATP-binding</keyword>
<proteinExistence type="predicted"/>
<dbReference type="GO" id="GO:0016887">
    <property type="term" value="F:ATP hydrolysis activity"/>
    <property type="evidence" value="ECO:0007669"/>
    <property type="project" value="InterPro"/>
</dbReference>
<dbReference type="PANTHER" id="PTHR43581">
    <property type="entry name" value="ATP/GTP PHOSPHATASE"/>
    <property type="match status" value="1"/>
</dbReference>
<dbReference type="Gene3D" id="3.40.50.300">
    <property type="entry name" value="P-loop containing nucleotide triphosphate hydrolases"/>
    <property type="match status" value="2"/>
</dbReference>
<dbReference type="GO" id="GO:0005524">
    <property type="term" value="F:ATP binding"/>
    <property type="evidence" value="ECO:0007669"/>
    <property type="project" value="UniProtKB-KW"/>
</dbReference>
<dbReference type="Pfam" id="PF13476">
    <property type="entry name" value="AAA_23"/>
    <property type="match status" value="1"/>
</dbReference>
<dbReference type="InterPro" id="IPR003959">
    <property type="entry name" value="ATPase_AAA_core"/>
</dbReference>
<name>A0A918HCG5_9ACTN</name>
<reference evidence="2" key="2">
    <citation type="submission" date="2020-09" db="EMBL/GenBank/DDBJ databases">
        <authorList>
            <person name="Sun Q."/>
            <person name="Ohkuma M."/>
        </authorList>
    </citation>
    <scope>NUCLEOTIDE SEQUENCE</scope>
    <source>
        <strain evidence="2">JCM 3172</strain>
    </source>
</reference>
<dbReference type="Proteomes" id="UP000619486">
    <property type="component" value="Unassembled WGS sequence"/>
</dbReference>
<protein>
    <submittedName>
        <fullName evidence="2">ATP-binding protein</fullName>
    </submittedName>
</protein>
<sequence length="449" mass="49854">MYVTRLRLDGVRGFHGARACDLDFTRPDGRLAGWTVLAGRNGSGKTTLLRTIALVLAGRQRAHQLDNEAEDYLSHGQSRGSAELSLRPDVESDLGATAAPLTLGMKWAPDREPLTPHDQPPTRVTFSVRAGAKDSRLLWSPSPPSGWFHAAYGPFRRLAGTGVFERNAQNRDRAEAMRTLFEEESALTESVDWLVSVRLRQLEGETGADQLIETVLALLNDELLPGGFRVEEVTSRGLWLRRTDGDGQLIALRRMSDGLRTVAALVLDVVRQMHAAYGTLDLRRDGDRPYLPHPGIVLIDEVDAHLHVSWQQRIGEWFKAHFPAVQFIVSTHSPYICQAADPGGLIRLPGPNEQVPPEVVDDELYGRVVYGTGDDAVLSDFFGLESPFSRRAEEMREELADLEYEVATGRADAATMQRFRELRRKLASSQSTRLDELDLGARRRGASST</sequence>
<evidence type="ECO:0000313" key="2">
    <source>
        <dbReference type="EMBL" id="GGT54227.1"/>
    </source>
</evidence>
<feature type="domain" description="AAA+ ATPase" evidence="1">
    <location>
        <begin position="31"/>
        <end position="361"/>
    </location>
</feature>
<dbReference type="InterPro" id="IPR038729">
    <property type="entry name" value="Rad50/SbcC_AAA"/>
</dbReference>
<dbReference type="InterPro" id="IPR027417">
    <property type="entry name" value="P-loop_NTPase"/>
</dbReference>
<dbReference type="InterPro" id="IPR003593">
    <property type="entry name" value="AAA+_ATPase"/>
</dbReference>
<reference evidence="2" key="1">
    <citation type="journal article" date="2014" name="Int. J. Syst. Evol. Microbiol.">
        <title>Complete genome sequence of Corynebacterium casei LMG S-19264T (=DSM 44701T), isolated from a smear-ripened cheese.</title>
        <authorList>
            <consortium name="US DOE Joint Genome Institute (JGI-PGF)"/>
            <person name="Walter F."/>
            <person name="Albersmeier A."/>
            <person name="Kalinowski J."/>
            <person name="Ruckert C."/>
        </authorList>
    </citation>
    <scope>NUCLEOTIDE SEQUENCE</scope>
    <source>
        <strain evidence="2">JCM 3172</strain>
    </source>
</reference>
<dbReference type="SMART" id="SM00382">
    <property type="entry name" value="AAA"/>
    <property type="match status" value="1"/>
</dbReference>
<evidence type="ECO:0000259" key="1">
    <source>
        <dbReference type="SMART" id="SM00382"/>
    </source>
</evidence>
<gene>
    <name evidence="2" type="ORF">GCM10014713_55000</name>
</gene>
<comment type="caution">
    <text evidence="2">The sequence shown here is derived from an EMBL/GenBank/DDBJ whole genome shotgun (WGS) entry which is preliminary data.</text>
</comment>
<dbReference type="PANTHER" id="PTHR43581:SF2">
    <property type="entry name" value="EXCINUCLEASE ATPASE SUBUNIT"/>
    <property type="match status" value="1"/>
</dbReference>
<dbReference type="GO" id="GO:0006302">
    <property type="term" value="P:double-strand break repair"/>
    <property type="evidence" value="ECO:0007669"/>
    <property type="project" value="InterPro"/>
</dbReference>
<dbReference type="AlphaFoldDB" id="A0A918HCG5"/>
<dbReference type="InterPro" id="IPR051396">
    <property type="entry name" value="Bact_Antivir_Def_Nuclease"/>
</dbReference>
<organism evidence="2 3">
    <name type="scientific">Streptomyces purpureus</name>
    <dbReference type="NCBI Taxonomy" id="1951"/>
    <lineage>
        <taxon>Bacteria</taxon>
        <taxon>Bacillati</taxon>
        <taxon>Actinomycetota</taxon>
        <taxon>Actinomycetes</taxon>
        <taxon>Kitasatosporales</taxon>
        <taxon>Streptomycetaceae</taxon>
        <taxon>Streptomyces</taxon>
    </lineage>
</organism>